<dbReference type="GO" id="GO:0005829">
    <property type="term" value="C:cytosol"/>
    <property type="evidence" value="ECO:0007669"/>
    <property type="project" value="TreeGrafter"/>
</dbReference>
<sequence>MEKIHVCIIGSGNLGTALGKILAENAAALSDFEERVNMFVYDELFDGIRLSDLINSHHINEKYLPQIQLPDNLVACTDLVETAKYADIIVFVMPKQFIEDFCKTLLGKIKPNAMAISVIKGFVLNEGDDNGGEVASGSGIQLISQTIMKYLKIPCAVLMGVNLASELTLNRYCEATLGCRDMKHSKLLKDLFSTPNFRVIVIDDADAVEVCGYLKHLIAFASGILDGLQTNENTKSACLRFALIEMLRFIDVFYPGCKLSTLFESCGIADVLTVCAGSRNRRLGEAFAKSDRSIEQLETSLMGGEQVLGPLTANAVYLMLQQKGLQERFPLFTIIHRICKREVKPEELLHCIATMPNIIYHPTQIFPL</sequence>
<dbReference type="UniPathway" id="UPA00086"/>
<dbReference type="EnsemblMetazoa" id="MDOA000925-RA">
    <property type="protein sequence ID" value="MDOA000925-PA"/>
    <property type="gene ID" value="MDOA000925"/>
</dbReference>
<dbReference type="EC" id="1.1.1.8" evidence="12"/>
<dbReference type="GO" id="GO:0046168">
    <property type="term" value="P:glycerol-3-phosphate catabolic process"/>
    <property type="evidence" value="ECO:0007669"/>
    <property type="project" value="UniProtKB-UniRule"/>
</dbReference>
<reference evidence="15" key="1">
    <citation type="submission" date="2020-05" db="UniProtKB">
        <authorList>
            <consortium name="EnsemblMetazoa"/>
        </authorList>
    </citation>
    <scope>IDENTIFICATION</scope>
    <source>
        <strain evidence="15">Aabys</strain>
    </source>
</reference>
<evidence type="ECO:0000259" key="14">
    <source>
        <dbReference type="Pfam" id="PF07479"/>
    </source>
</evidence>
<proteinExistence type="inferred from homology"/>
<organism evidence="15">
    <name type="scientific">Musca domestica</name>
    <name type="common">House fly</name>
    <dbReference type="NCBI Taxonomy" id="7370"/>
    <lineage>
        <taxon>Eukaryota</taxon>
        <taxon>Metazoa</taxon>
        <taxon>Ecdysozoa</taxon>
        <taxon>Arthropoda</taxon>
        <taxon>Hexapoda</taxon>
        <taxon>Insecta</taxon>
        <taxon>Pterygota</taxon>
        <taxon>Neoptera</taxon>
        <taxon>Endopterygota</taxon>
        <taxon>Diptera</taxon>
        <taxon>Brachycera</taxon>
        <taxon>Muscomorpha</taxon>
        <taxon>Muscoidea</taxon>
        <taxon>Muscidae</taxon>
        <taxon>Musca</taxon>
    </lineage>
</organism>
<comment type="pathway">
    <text evidence="2">Phospholipid metabolism; alpha-glycerophosphate cycle.</text>
</comment>
<feature type="binding site" evidence="10">
    <location>
        <position position="97"/>
    </location>
    <ligand>
        <name>NAD(+)</name>
        <dbReference type="ChEBI" id="CHEBI:57540"/>
    </ligand>
</feature>
<dbReference type="InterPro" id="IPR036291">
    <property type="entry name" value="NAD(P)-bd_dom_sf"/>
</dbReference>
<accession>A0A1I8M3P3</accession>
<dbReference type="Pfam" id="PF07479">
    <property type="entry name" value="NAD_Gly3P_dh_C"/>
    <property type="match status" value="1"/>
</dbReference>
<dbReference type="eggNOG" id="KOG2711">
    <property type="taxonomic scope" value="Eukaryota"/>
</dbReference>
<evidence type="ECO:0000256" key="2">
    <source>
        <dbReference type="ARBA" id="ARBA00005192"/>
    </source>
</evidence>
<comment type="catalytic activity">
    <reaction evidence="7 12">
        <text>sn-glycerol 3-phosphate + NAD(+) = dihydroxyacetone phosphate + NADH + H(+)</text>
        <dbReference type="Rhea" id="RHEA:11092"/>
        <dbReference type="ChEBI" id="CHEBI:15378"/>
        <dbReference type="ChEBI" id="CHEBI:57540"/>
        <dbReference type="ChEBI" id="CHEBI:57597"/>
        <dbReference type="ChEBI" id="CHEBI:57642"/>
        <dbReference type="ChEBI" id="CHEBI:57945"/>
        <dbReference type="EC" id="1.1.1.8"/>
    </reaction>
</comment>
<dbReference type="SUPFAM" id="SSF51735">
    <property type="entry name" value="NAD(P)-binding Rossmann-fold domains"/>
    <property type="match status" value="1"/>
</dbReference>
<dbReference type="VEuPathDB" id="VectorBase:MDOA000925"/>
<keyword evidence="6 10" id="KW-0520">NAD</keyword>
<protein>
    <recommendedName>
        <fullName evidence="12">Glycerol-3-phosphate dehydrogenase [NAD(+)]</fullName>
        <ecNumber evidence="12">1.1.1.8</ecNumber>
    </recommendedName>
</protein>
<evidence type="ECO:0000259" key="13">
    <source>
        <dbReference type="Pfam" id="PF01210"/>
    </source>
</evidence>
<dbReference type="Gene3D" id="3.40.50.720">
    <property type="entry name" value="NAD(P)-binding Rossmann-like Domain"/>
    <property type="match status" value="1"/>
</dbReference>
<keyword evidence="5 11" id="KW-0560">Oxidoreductase</keyword>
<evidence type="ECO:0000256" key="11">
    <source>
        <dbReference type="RuleBase" id="RU000437"/>
    </source>
</evidence>
<dbReference type="PANTHER" id="PTHR11728">
    <property type="entry name" value="GLYCEROL-3-PHOSPHATE DEHYDROGENASE"/>
    <property type="match status" value="1"/>
</dbReference>
<feature type="active site" description="Proton acceptor" evidence="8">
    <location>
        <position position="215"/>
    </location>
</feature>
<dbReference type="InterPro" id="IPR006109">
    <property type="entry name" value="G3P_DH_NAD-dep_C"/>
</dbReference>
<comment type="similarity">
    <text evidence="3 11">Belongs to the NAD-dependent glycerol-3-phosphate dehydrogenase family.</text>
</comment>
<dbReference type="InterPro" id="IPR011128">
    <property type="entry name" value="G3P_DH_NAD-dep_N"/>
</dbReference>
<name>A0A1I8M3P3_MUSDO</name>
<dbReference type="PANTHER" id="PTHR11728:SF8">
    <property type="entry name" value="GLYCEROL-3-PHOSPHATE DEHYDROGENASE [NAD(+)]-RELATED"/>
    <property type="match status" value="1"/>
</dbReference>
<comment type="subunit">
    <text evidence="4">Homodimer.</text>
</comment>
<evidence type="ECO:0000256" key="4">
    <source>
        <dbReference type="ARBA" id="ARBA00011738"/>
    </source>
</evidence>
<dbReference type="AlphaFoldDB" id="A0A1I8M3P3"/>
<feature type="domain" description="Glycerol-3-phosphate dehydrogenase NAD-dependent N-terminal" evidence="13">
    <location>
        <begin position="6"/>
        <end position="183"/>
    </location>
</feature>
<dbReference type="VEuPathDB" id="VectorBase:MDOMA2_020156"/>
<evidence type="ECO:0000313" key="15">
    <source>
        <dbReference type="EnsemblMetazoa" id="MDOA000925-PA"/>
    </source>
</evidence>
<dbReference type="GO" id="GO:0005975">
    <property type="term" value="P:carbohydrate metabolic process"/>
    <property type="evidence" value="ECO:0007669"/>
    <property type="project" value="InterPro"/>
</dbReference>
<dbReference type="GO" id="GO:0006650">
    <property type="term" value="P:glycerophospholipid metabolic process"/>
    <property type="evidence" value="ECO:0007669"/>
    <property type="project" value="UniProtKB-UniPathway"/>
</dbReference>
<dbReference type="GO" id="GO:0042803">
    <property type="term" value="F:protein homodimerization activity"/>
    <property type="evidence" value="ECO:0007669"/>
    <property type="project" value="InterPro"/>
</dbReference>
<evidence type="ECO:0000256" key="1">
    <source>
        <dbReference type="ARBA" id="ARBA00005189"/>
    </source>
</evidence>
<dbReference type="GO" id="GO:0141152">
    <property type="term" value="F:glycerol-3-phosphate dehydrogenase (NAD+) activity"/>
    <property type="evidence" value="ECO:0007669"/>
    <property type="project" value="UniProtKB-UniRule"/>
</dbReference>
<gene>
    <name evidence="15" type="primary">101892247</name>
</gene>
<evidence type="ECO:0000256" key="3">
    <source>
        <dbReference type="ARBA" id="ARBA00011009"/>
    </source>
</evidence>
<feature type="binding site" evidence="9">
    <location>
        <begin position="279"/>
        <end position="280"/>
    </location>
    <ligand>
        <name>substrate</name>
    </ligand>
</feature>
<dbReference type="Gene3D" id="1.10.1040.10">
    <property type="entry name" value="N-(1-d-carboxylethyl)-l-norvaline Dehydrogenase, domain 2"/>
    <property type="match status" value="1"/>
</dbReference>
<dbReference type="SUPFAM" id="SSF48179">
    <property type="entry name" value="6-phosphogluconate dehydrogenase C-terminal domain-like"/>
    <property type="match status" value="1"/>
</dbReference>
<evidence type="ECO:0000256" key="5">
    <source>
        <dbReference type="ARBA" id="ARBA00023002"/>
    </source>
</evidence>
<dbReference type="PRINTS" id="PR00077">
    <property type="entry name" value="GPDHDRGNASE"/>
</dbReference>
<dbReference type="InterPro" id="IPR008927">
    <property type="entry name" value="6-PGluconate_DH-like_C_sf"/>
</dbReference>
<feature type="binding site" evidence="10">
    <location>
        <position position="164"/>
    </location>
    <ligand>
        <name>NAD(+)</name>
        <dbReference type="ChEBI" id="CHEBI:57540"/>
    </ligand>
</feature>
<evidence type="ECO:0000256" key="9">
    <source>
        <dbReference type="PIRSR" id="PIRSR000114-2"/>
    </source>
</evidence>
<dbReference type="STRING" id="7370.A0A1I8M3P3"/>
<dbReference type="OrthoDB" id="10263760at2759"/>
<evidence type="ECO:0000256" key="12">
    <source>
        <dbReference type="RuleBase" id="RU361243"/>
    </source>
</evidence>
<evidence type="ECO:0000256" key="6">
    <source>
        <dbReference type="ARBA" id="ARBA00023027"/>
    </source>
</evidence>
<evidence type="ECO:0000256" key="10">
    <source>
        <dbReference type="PIRSR" id="PIRSR000114-3"/>
    </source>
</evidence>
<dbReference type="FunFam" id="1.10.1040.10:FF:000004">
    <property type="entry name" value="Glycerol-3-phosphate dehydrogenase [NAD(+)]"/>
    <property type="match status" value="1"/>
</dbReference>
<dbReference type="InterPro" id="IPR017751">
    <property type="entry name" value="G3P_DH_NAD-dep_euk"/>
</dbReference>
<dbReference type="InterPro" id="IPR013328">
    <property type="entry name" value="6PGD_dom2"/>
</dbReference>
<dbReference type="InterPro" id="IPR006168">
    <property type="entry name" value="G3P_DH_NAD-dep"/>
</dbReference>
<feature type="domain" description="Glycerol-3-phosphate dehydrogenase NAD-dependent C-terminal" evidence="14">
    <location>
        <begin position="204"/>
        <end position="349"/>
    </location>
</feature>
<evidence type="ECO:0000256" key="8">
    <source>
        <dbReference type="PIRSR" id="PIRSR000114-1"/>
    </source>
</evidence>
<feature type="binding site" evidence="10">
    <location>
        <begin position="10"/>
        <end position="15"/>
    </location>
    <ligand>
        <name>NAD(+)</name>
        <dbReference type="ChEBI" id="CHEBI:57540"/>
    </ligand>
</feature>
<dbReference type="GO" id="GO:0051287">
    <property type="term" value="F:NAD binding"/>
    <property type="evidence" value="ECO:0007669"/>
    <property type="project" value="UniProtKB-UniRule"/>
</dbReference>
<dbReference type="PIRSF" id="PIRSF000114">
    <property type="entry name" value="Glycerol-3-P_dh"/>
    <property type="match status" value="1"/>
</dbReference>
<comment type="pathway">
    <text evidence="1">Lipid metabolism.</text>
</comment>
<dbReference type="NCBIfam" id="TIGR03376">
    <property type="entry name" value="glycerol3P_DH"/>
    <property type="match status" value="1"/>
</dbReference>
<feature type="binding site" evidence="10">
    <location>
        <position position="279"/>
    </location>
    <ligand>
        <name>NAD(+)</name>
        <dbReference type="ChEBI" id="CHEBI:57540"/>
    </ligand>
</feature>
<evidence type="ECO:0000256" key="7">
    <source>
        <dbReference type="ARBA" id="ARBA00048683"/>
    </source>
</evidence>
<feature type="binding site" evidence="9">
    <location>
        <position position="120"/>
    </location>
    <ligand>
        <name>substrate</name>
    </ligand>
</feature>
<dbReference type="Pfam" id="PF01210">
    <property type="entry name" value="NAD_Gly3P_dh_N"/>
    <property type="match status" value="1"/>
</dbReference>